<dbReference type="InterPro" id="IPR036388">
    <property type="entry name" value="WH-like_DNA-bd_sf"/>
</dbReference>
<evidence type="ECO:0000313" key="2">
    <source>
        <dbReference type="EMBL" id="PCJ03443.1"/>
    </source>
</evidence>
<dbReference type="SMART" id="SM00849">
    <property type="entry name" value="Lactamase_B"/>
    <property type="match status" value="1"/>
</dbReference>
<gene>
    <name evidence="2" type="ORF">COB13_02115</name>
</gene>
<dbReference type="Gene3D" id="1.10.10.10">
    <property type="entry name" value="Winged helix-like DNA-binding domain superfamily/Winged helix DNA-binding domain"/>
    <property type="match status" value="1"/>
</dbReference>
<feature type="domain" description="Metallo-beta-lactamase" evidence="1">
    <location>
        <begin position="26"/>
        <end position="208"/>
    </location>
</feature>
<dbReference type="InterPro" id="IPR050662">
    <property type="entry name" value="Sec-metab_biosynth-thioest"/>
</dbReference>
<keyword evidence="2" id="KW-0378">Hydrolase</keyword>
<organism evidence="2">
    <name type="scientific">OCS116 cluster bacterium</name>
    <dbReference type="NCBI Taxonomy" id="2030921"/>
    <lineage>
        <taxon>Bacteria</taxon>
        <taxon>Pseudomonadati</taxon>
        <taxon>Pseudomonadota</taxon>
        <taxon>Alphaproteobacteria</taxon>
        <taxon>OCS116 cluster</taxon>
    </lineage>
</organism>
<dbReference type="AlphaFoldDB" id="A0A2A4Z8U3"/>
<accession>A0A2A4Z8U3</accession>
<dbReference type="Gene3D" id="3.60.15.10">
    <property type="entry name" value="Ribonuclease Z/Hydroxyacylglutathione hydrolase-like"/>
    <property type="match status" value="1"/>
</dbReference>
<protein>
    <submittedName>
        <fullName evidence="2">MBL fold metallo-hydrolase</fullName>
    </submittedName>
</protein>
<dbReference type="InterPro" id="IPR001279">
    <property type="entry name" value="Metallo-B-lactamas"/>
</dbReference>
<proteinExistence type="predicted"/>
<dbReference type="EMBL" id="NVUS01000002">
    <property type="protein sequence ID" value="PCJ03443.1"/>
    <property type="molecule type" value="Genomic_DNA"/>
</dbReference>
<name>A0A2A4Z8U3_9PROT</name>
<sequence length="296" mass="33122">MIKIKQISPHIRRITCPNPSKFTFKGTNCFVIGQNNLTVIDPGPIIQGFIPQLVEALKPAKINQILITHSHRDHSPAAAELKSLTGAKTYASGKHDVYRTDIDNPFKSSGDWDFTPDVTLKDEETFHCDNLTFKAIKTDGHCYNHMAFALTHINEHPTQDDENCLFVGDHIMGWASTIVAPPDGNMSRYMHNLHKLKTMPYKVFYSAHGAAITKPKARIEELIKHRLGREVEIIECLKQGIGDIVEMVKINYPKLDPALIGPAAMSTLAQLEWLMDKNMVVSDAGLTIDAHYQLAN</sequence>
<dbReference type="GO" id="GO:0016787">
    <property type="term" value="F:hydrolase activity"/>
    <property type="evidence" value="ECO:0007669"/>
    <property type="project" value="UniProtKB-KW"/>
</dbReference>
<evidence type="ECO:0000259" key="1">
    <source>
        <dbReference type="SMART" id="SM00849"/>
    </source>
</evidence>
<reference evidence="2" key="2">
    <citation type="journal article" date="2018" name="ISME J.">
        <title>A dynamic microbial community with high functional redundancy inhabits the cold, oxic subseafloor aquifer.</title>
        <authorList>
            <person name="Tully B.J."/>
            <person name="Wheat C.G."/>
            <person name="Glazer B.T."/>
            <person name="Huber J.A."/>
        </authorList>
    </citation>
    <scope>NUCLEOTIDE SEQUENCE</scope>
    <source>
        <strain evidence="2">NORP83</strain>
    </source>
</reference>
<dbReference type="CDD" id="cd16278">
    <property type="entry name" value="metallo-hydrolase-like_MBL-fold"/>
    <property type="match status" value="1"/>
</dbReference>
<dbReference type="SUPFAM" id="SSF56281">
    <property type="entry name" value="Metallo-hydrolase/oxidoreductase"/>
    <property type="match status" value="1"/>
</dbReference>
<dbReference type="InterPro" id="IPR036866">
    <property type="entry name" value="RibonucZ/Hydroxyglut_hydro"/>
</dbReference>
<dbReference type="Pfam" id="PF00753">
    <property type="entry name" value="Lactamase_B"/>
    <property type="match status" value="1"/>
</dbReference>
<reference key="1">
    <citation type="submission" date="2017-08" db="EMBL/GenBank/DDBJ databases">
        <title>A dynamic microbial community with high functional redundancy inhabits the cold, oxic subseafloor aquifer.</title>
        <authorList>
            <person name="Tully B.J."/>
            <person name="Wheat C.G."/>
            <person name="Glazer B.T."/>
            <person name="Huber J.A."/>
        </authorList>
    </citation>
    <scope>NUCLEOTIDE SEQUENCE [LARGE SCALE GENOMIC DNA]</scope>
</reference>
<dbReference type="PANTHER" id="PTHR23131">
    <property type="entry name" value="ENDORIBONUCLEASE LACTB2"/>
    <property type="match status" value="1"/>
</dbReference>
<dbReference type="PANTHER" id="PTHR23131:SF0">
    <property type="entry name" value="ENDORIBONUCLEASE LACTB2"/>
    <property type="match status" value="1"/>
</dbReference>
<comment type="caution">
    <text evidence="2">The sequence shown here is derived from an EMBL/GenBank/DDBJ whole genome shotgun (WGS) entry which is preliminary data.</text>
</comment>